<name>A0AAV4STS6_9ARAC</name>
<protein>
    <submittedName>
        <fullName evidence="1">Uncharacterized protein</fullName>
    </submittedName>
</protein>
<dbReference type="AlphaFoldDB" id="A0AAV4STS6"/>
<keyword evidence="2" id="KW-1185">Reference proteome</keyword>
<accession>A0AAV4STS6</accession>
<sequence>MLFFALLTDFQRTRLPKTNSHYQCLTIQFYFIKPKAYWKEKLSFIILRFRSQLRFSLMDMKIVKRPSTITEDEIPDPSLIRHVALNETELVTCNFIRVRQRWGMEAFAHAFSQESIKTNCRFDYGNG</sequence>
<dbReference type="EMBL" id="BPLQ01008270">
    <property type="protein sequence ID" value="GIY36311.1"/>
    <property type="molecule type" value="Genomic_DNA"/>
</dbReference>
<proteinExistence type="predicted"/>
<evidence type="ECO:0000313" key="1">
    <source>
        <dbReference type="EMBL" id="GIY36311.1"/>
    </source>
</evidence>
<evidence type="ECO:0000313" key="2">
    <source>
        <dbReference type="Proteomes" id="UP001054837"/>
    </source>
</evidence>
<comment type="caution">
    <text evidence="1">The sequence shown here is derived from an EMBL/GenBank/DDBJ whole genome shotgun (WGS) entry which is preliminary data.</text>
</comment>
<organism evidence="1 2">
    <name type="scientific">Caerostris darwini</name>
    <dbReference type="NCBI Taxonomy" id="1538125"/>
    <lineage>
        <taxon>Eukaryota</taxon>
        <taxon>Metazoa</taxon>
        <taxon>Ecdysozoa</taxon>
        <taxon>Arthropoda</taxon>
        <taxon>Chelicerata</taxon>
        <taxon>Arachnida</taxon>
        <taxon>Araneae</taxon>
        <taxon>Araneomorphae</taxon>
        <taxon>Entelegynae</taxon>
        <taxon>Araneoidea</taxon>
        <taxon>Araneidae</taxon>
        <taxon>Caerostris</taxon>
    </lineage>
</organism>
<reference evidence="1 2" key="1">
    <citation type="submission" date="2021-06" db="EMBL/GenBank/DDBJ databases">
        <title>Caerostris darwini draft genome.</title>
        <authorList>
            <person name="Kono N."/>
            <person name="Arakawa K."/>
        </authorList>
    </citation>
    <scope>NUCLEOTIDE SEQUENCE [LARGE SCALE GENOMIC DNA]</scope>
</reference>
<gene>
    <name evidence="1" type="ORF">CDAR_125611</name>
</gene>
<dbReference type="Proteomes" id="UP001054837">
    <property type="component" value="Unassembled WGS sequence"/>
</dbReference>